<feature type="domain" description="ATP-cone" evidence="8">
    <location>
        <begin position="48"/>
        <end position="138"/>
    </location>
</feature>
<dbReference type="NCBIfam" id="TIGR00244">
    <property type="entry name" value="transcriptional regulator NrdR"/>
    <property type="match status" value="1"/>
</dbReference>
<evidence type="ECO:0000256" key="7">
    <source>
        <dbReference type="HAMAP-Rule" id="MF_00440"/>
    </source>
</evidence>
<dbReference type="InterPro" id="IPR005144">
    <property type="entry name" value="ATP-cone_dom"/>
</dbReference>
<protein>
    <recommendedName>
        <fullName evidence="7">Transcriptional repressor NrdR</fullName>
    </recommendedName>
</protein>
<dbReference type="GO" id="GO:0003677">
    <property type="term" value="F:DNA binding"/>
    <property type="evidence" value="ECO:0007669"/>
    <property type="project" value="UniProtKB-KW"/>
</dbReference>
<keyword evidence="4 7" id="KW-0805">Transcription regulation</keyword>
<dbReference type="InterPro" id="IPR055173">
    <property type="entry name" value="NrdR-like_N"/>
</dbReference>
<comment type="caution">
    <text evidence="7">Lacks conserved residue(s) required for the propagation of feature annotation.</text>
</comment>
<comment type="caution">
    <text evidence="9">The sequence shown here is derived from an EMBL/GenBank/DDBJ whole genome shotgun (WGS) entry which is preliminary data.</text>
</comment>
<dbReference type="GO" id="GO:0005524">
    <property type="term" value="F:ATP binding"/>
    <property type="evidence" value="ECO:0007669"/>
    <property type="project" value="UniProtKB-UniRule"/>
</dbReference>
<organism evidence="9 10">
    <name type="scientific">Anaerolinea thermophila</name>
    <dbReference type="NCBI Taxonomy" id="167964"/>
    <lineage>
        <taxon>Bacteria</taxon>
        <taxon>Bacillati</taxon>
        <taxon>Chloroflexota</taxon>
        <taxon>Anaerolineae</taxon>
        <taxon>Anaerolineales</taxon>
        <taxon>Anaerolineaceae</taxon>
        <taxon>Anaerolinea</taxon>
    </lineage>
</organism>
<keyword evidence="2 7" id="KW-0547">Nucleotide-binding</keyword>
<dbReference type="GO" id="GO:0045892">
    <property type="term" value="P:negative regulation of DNA-templated transcription"/>
    <property type="evidence" value="ECO:0007669"/>
    <property type="project" value="UniProtKB-UniRule"/>
</dbReference>
<dbReference type="InterPro" id="IPR003796">
    <property type="entry name" value="RNR_NrdR-like"/>
</dbReference>
<reference evidence="9 10" key="1">
    <citation type="journal article" date="2015" name="MBio">
        <title>Genome-Resolved Metagenomic Analysis Reveals Roles for Candidate Phyla and Other Microbial Community Members in Biogeochemical Transformations in Oil Reservoirs.</title>
        <authorList>
            <person name="Hu P."/>
            <person name="Tom L."/>
            <person name="Singh A."/>
            <person name="Thomas B.C."/>
            <person name="Baker B.J."/>
            <person name="Piceno Y.M."/>
            <person name="Andersen G.L."/>
            <person name="Banfield J.F."/>
        </authorList>
    </citation>
    <scope>NUCLEOTIDE SEQUENCE [LARGE SCALE GENOMIC DNA]</scope>
    <source>
        <strain evidence="9">46_16</strain>
    </source>
</reference>
<dbReference type="PANTHER" id="PTHR30455:SF2">
    <property type="entry name" value="TRANSCRIPTIONAL REPRESSOR NRDR"/>
    <property type="match status" value="1"/>
</dbReference>
<evidence type="ECO:0000256" key="6">
    <source>
        <dbReference type="ARBA" id="ARBA00023163"/>
    </source>
</evidence>
<dbReference type="PANTHER" id="PTHR30455">
    <property type="entry name" value="TRANSCRIPTIONAL REPRESSOR NRDR"/>
    <property type="match status" value="1"/>
</dbReference>
<evidence type="ECO:0000256" key="1">
    <source>
        <dbReference type="ARBA" id="ARBA00022491"/>
    </source>
</evidence>
<dbReference type="Pfam" id="PF03477">
    <property type="entry name" value="ATP-cone"/>
    <property type="match status" value="1"/>
</dbReference>
<dbReference type="PATRIC" id="fig|167964.4.peg.482"/>
<accession>A0A101FYS1</accession>
<comment type="similarity">
    <text evidence="7">Belongs to the NrdR family.</text>
</comment>
<dbReference type="EMBL" id="LGFU01000003">
    <property type="protein sequence ID" value="KUK46935.1"/>
    <property type="molecule type" value="Genomic_DNA"/>
</dbReference>
<dbReference type="GO" id="GO:0008270">
    <property type="term" value="F:zinc ion binding"/>
    <property type="evidence" value="ECO:0007669"/>
    <property type="project" value="InterPro"/>
</dbReference>
<sequence>MQCPHCESENIHVIDTTHDTKGGIRRRRECEDCKQRFSTYERLILSTPLIIKKDNTREEFDRQKLLEGLHLACTKRPVSAEKIERLAGEIEAKLQHMTKLEISSQVIGDMVIEGLRELDDIAYIRFASVYLPLENLNAIRDEIDRQLEHKGEKV</sequence>
<comment type="function">
    <text evidence="7">Negatively regulates transcription of bacterial ribonucleotide reductase nrd genes and operons by binding to NrdR-boxes.</text>
</comment>
<keyword evidence="1 7" id="KW-0678">Repressor</keyword>
<proteinExistence type="inferred from homology"/>
<evidence type="ECO:0000313" key="9">
    <source>
        <dbReference type="EMBL" id="KUK46935.1"/>
    </source>
</evidence>
<gene>
    <name evidence="7" type="primary">nrdR</name>
    <name evidence="9" type="ORF">XD73_0132</name>
</gene>
<evidence type="ECO:0000256" key="3">
    <source>
        <dbReference type="ARBA" id="ARBA00022840"/>
    </source>
</evidence>
<dbReference type="HAMAP" id="MF_00440">
    <property type="entry name" value="NrdR"/>
    <property type="match status" value="1"/>
</dbReference>
<dbReference type="AlphaFoldDB" id="A0A101FYS1"/>
<evidence type="ECO:0000256" key="5">
    <source>
        <dbReference type="ARBA" id="ARBA00023125"/>
    </source>
</evidence>
<dbReference type="PROSITE" id="PS51161">
    <property type="entry name" value="ATP_CONE"/>
    <property type="match status" value="1"/>
</dbReference>
<keyword evidence="5 7" id="KW-0238">DNA-binding</keyword>
<dbReference type="Proteomes" id="UP000064249">
    <property type="component" value="Unassembled WGS sequence"/>
</dbReference>
<keyword evidence="6 7" id="KW-0804">Transcription</keyword>
<evidence type="ECO:0000256" key="2">
    <source>
        <dbReference type="ARBA" id="ARBA00022741"/>
    </source>
</evidence>
<dbReference type="Pfam" id="PF22811">
    <property type="entry name" value="Zn_ribbon_NrdR"/>
    <property type="match status" value="1"/>
</dbReference>
<evidence type="ECO:0000256" key="4">
    <source>
        <dbReference type="ARBA" id="ARBA00023015"/>
    </source>
</evidence>
<evidence type="ECO:0000313" key="10">
    <source>
        <dbReference type="Proteomes" id="UP000064249"/>
    </source>
</evidence>
<evidence type="ECO:0000259" key="8">
    <source>
        <dbReference type="PROSITE" id="PS51161"/>
    </source>
</evidence>
<name>A0A101FYS1_9CHLR</name>
<keyword evidence="3 7" id="KW-0067">ATP-binding</keyword>